<dbReference type="EC" id="4.3.2.2" evidence="2"/>
<gene>
    <name evidence="4" type="ORF">AMSG_03498</name>
</gene>
<protein>
    <recommendedName>
        <fullName evidence="2">Adenylosuccinate lyase</fullName>
        <shortName evidence="2">ASL</shortName>
        <ecNumber evidence="2">4.3.2.2</ecNumber>
    </recommendedName>
    <alternativeName>
        <fullName evidence="2">Adenylosuccinase</fullName>
    </alternativeName>
</protein>
<dbReference type="OrthoDB" id="406045at2759"/>
<evidence type="ECO:0000256" key="1">
    <source>
        <dbReference type="ARBA" id="ARBA00023239"/>
    </source>
</evidence>
<dbReference type="GO" id="GO:0006189">
    <property type="term" value="P:'de novo' IMP biosynthetic process"/>
    <property type="evidence" value="ECO:0007669"/>
    <property type="project" value="UniProtKB-UniPathway"/>
</dbReference>
<comment type="catalytic activity">
    <reaction evidence="2">
        <text>N(6)-(1,2-dicarboxyethyl)-AMP = fumarate + AMP</text>
        <dbReference type="Rhea" id="RHEA:16853"/>
        <dbReference type="ChEBI" id="CHEBI:29806"/>
        <dbReference type="ChEBI" id="CHEBI:57567"/>
        <dbReference type="ChEBI" id="CHEBI:456215"/>
        <dbReference type="EC" id="4.3.2.2"/>
    </reaction>
</comment>
<keyword evidence="2" id="KW-0658">Purine biosynthesis</keyword>
<keyword evidence="5" id="KW-1185">Reference proteome</keyword>
<dbReference type="UniPathway" id="UPA00074">
    <property type="reaction ID" value="UER00132"/>
</dbReference>
<organism evidence="4 5">
    <name type="scientific">Thecamonas trahens ATCC 50062</name>
    <dbReference type="NCBI Taxonomy" id="461836"/>
    <lineage>
        <taxon>Eukaryota</taxon>
        <taxon>Apusozoa</taxon>
        <taxon>Apusomonadida</taxon>
        <taxon>Apusomonadidae</taxon>
        <taxon>Thecamonas</taxon>
    </lineage>
</organism>
<proteinExistence type="inferred from homology"/>
<dbReference type="Gene3D" id="1.10.40.30">
    <property type="entry name" value="Fumarase/aspartase (C-terminal domain)"/>
    <property type="match status" value="1"/>
</dbReference>
<dbReference type="AlphaFoldDB" id="A0A0L0D718"/>
<comment type="pathway">
    <text evidence="2">Purine metabolism; IMP biosynthesis via de novo pathway; 5-amino-1-(5-phospho-D-ribosyl)imidazole-4-carboxamide from 5-amino-1-(5-phospho-D-ribosyl)imidazole-4-carboxylate: step 2/2.</text>
</comment>
<dbReference type="Pfam" id="PF00206">
    <property type="entry name" value="Lyase_1"/>
    <property type="match status" value="1"/>
</dbReference>
<dbReference type="NCBIfam" id="TIGR00928">
    <property type="entry name" value="purB"/>
    <property type="match status" value="1"/>
</dbReference>
<dbReference type="EMBL" id="GL349445">
    <property type="protein sequence ID" value="KNC47073.1"/>
    <property type="molecule type" value="Genomic_DNA"/>
</dbReference>
<dbReference type="eggNOG" id="KOG2700">
    <property type="taxonomic scope" value="Eukaryota"/>
</dbReference>
<dbReference type="SMART" id="SM00998">
    <property type="entry name" value="ADSL_C"/>
    <property type="match status" value="1"/>
</dbReference>
<evidence type="ECO:0000259" key="3">
    <source>
        <dbReference type="SMART" id="SM00998"/>
    </source>
</evidence>
<comment type="catalytic activity">
    <reaction evidence="2">
        <text>(2S)-2-[5-amino-1-(5-phospho-beta-D-ribosyl)imidazole-4-carboxamido]succinate = 5-amino-1-(5-phospho-beta-D-ribosyl)imidazole-4-carboxamide + fumarate</text>
        <dbReference type="Rhea" id="RHEA:23920"/>
        <dbReference type="ChEBI" id="CHEBI:29806"/>
        <dbReference type="ChEBI" id="CHEBI:58443"/>
        <dbReference type="ChEBI" id="CHEBI:58475"/>
        <dbReference type="EC" id="4.3.2.2"/>
    </reaction>
</comment>
<dbReference type="InterPro" id="IPR022761">
    <property type="entry name" value="Fumarate_lyase_N"/>
</dbReference>
<keyword evidence="1 2" id="KW-0456">Lyase</keyword>
<dbReference type="PANTHER" id="PTHR43172">
    <property type="entry name" value="ADENYLOSUCCINATE LYASE"/>
    <property type="match status" value="1"/>
</dbReference>
<feature type="non-terminal residue" evidence="4">
    <location>
        <position position="1"/>
    </location>
</feature>
<dbReference type="CDD" id="cd03302">
    <property type="entry name" value="Adenylsuccinate_lyase_2"/>
    <property type="match status" value="1"/>
</dbReference>
<accession>A0A0L0D718</accession>
<dbReference type="PRINTS" id="PR00149">
    <property type="entry name" value="FUMRATELYASE"/>
</dbReference>
<dbReference type="InterPro" id="IPR004769">
    <property type="entry name" value="Pur_lyase"/>
</dbReference>
<feature type="domain" description="Adenylosuccinate lyase C-terminal" evidence="3">
    <location>
        <begin position="391"/>
        <end position="476"/>
    </location>
</feature>
<dbReference type="GeneID" id="25563097"/>
<dbReference type="SUPFAM" id="SSF48557">
    <property type="entry name" value="L-aspartase-like"/>
    <property type="match status" value="1"/>
</dbReference>
<evidence type="ECO:0000313" key="5">
    <source>
        <dbReference type="Proteomes" id="UP000054408"/>
    </source>
</evidence>
<dbReference type="InterPro" id="IPR020557">
    <property type="entry name" value="Fumarate_lyase_CS"/>
</dbReference>
<dbReference type="RefSeq" id="XP_013759853.1">
    <property type="nucleotide sequence ID" value="XM_013904399.1"/>
</dbReference>
<dbReference type="GO" id="GO:0044208">
    <property type="term" value="P:'de novo' AMP biosynthetic process"/>
    <property type="evidence" value="ECO:0007669"/>
    <property type="project" value="UniProtKB-UniPathway"/>
</dbReference>
<dbReference type="OMA" id="VQENAMK"/>
<dbReference type="Gene3D" id="1.10.275.60">
    <property type="match status" value="1"/>
</dbReference>
<dbReference type="InterPro" id="IPR008948">
    <property type="entry name" value="L-Aspartase-like"/>
</dbReference>
<dbReference type="Gene3D" id="1.20.200.10">
    <property type="entry name" value="Fumarase/aspartase (Central domain)"/>
    <property type="match status" value="1"/>
</dbReference>
<dbReference type="Proteomes" id="UP000054408">
    <property type="component" value="Unassembled WGS sequence"/>
</dbReference>
<dbReference type="UniPathway" id="UPA00075">
    <property type="reaction ID" value="UER00336"/>
</dbReference>
<name>A0A0L0D718_THETB</name>
<dbReference type="InterPro" id="IPR000362">
    <property type="entry name" value="Fumarate_lyase_fam"/>
</dbReference>
<dbReference type="Pfam" id="PF10397">
    <property type="entry name" value="ADSL_C"/>
    <property type="match status" value="1"/>
</dbReference>
<comment type="similarity">
    <text evidence="2">Belongs to the lyase 1 family. Adenylosuccinate lyase subfamily.</text>
</comment>
<evidence type="ECO:0000313" key="4">
    <source>
        <dbReference type="EMBL" id="KNC47073.1"/>
    </source>
</evidence>
<dbReference type="PANTHER" id="PTHR43172:SF1">
    <property type="entry name" value="ADENYLOSUCCINATE LYASE"/>
    <property type="match status" value="1"/>
</dbReference>
<comment type="pathway">
    <text evidence="2">Purine metabolism; AMP biosynthesis via de novo pathway; AMP from IMP: step 2/2.</text>
</comment>
<dbReference type="PROSITE" id="PS00163">
    <property type="entry name" value="FUMARATE_LYASES"/>
    <property type="match status" value="1"/>
</dbReference>
<dbReference type="InterPro" id="IPR019468">
    <property type="entry name" value="AdenyloSucc_lyase_C"/>
</dbReference>
<sequence length="502" mass="55237">MAALAPPAAAALFSSAASSASAGPTSYENPLVGRYSSEEMNYNWSPAKKFTTWRKLWAALARAQHELGLDVTAEQVAELEAHIEDIDYEAAKAKEKEIKHDVMAHIYAYGLAAPTAAPIIHLGATSCFVGDNTDLIQMRDGMRLLQAQLLDLISVVRDNALKYAHIPTLGFTHYQPAQMTTVGKRMALWLQDFVMDYHELAYLAHTLPFRGVKGTTGTQASFLELFGGDSAKVRELDRRVTQLAGFPRSIGVSGQTYTRKLDFMVLSRLSAIAQSAHKMAVDIRLLSNLKEMEEPWGKKQVGSSAMPYKQNPMRSERICSLARHVMVNIDNTAHTAANQWLERTLDDSANRRLVLPEAFLAVDVILSVSRNVMDGIQVHPKVIEKRIAAELPFMASENILMAGVKAGGSRQELHEVIRELALEAAEQVKVHGKDNDLMDRIAAHPAFSALSGEQLDAVLDPAQYVGRAPNQVAEYIAEEVDPLLESQSHVLEKLSTDRGMGV</sequence>
<dbReference type="GO" id="GO:0005829">
    <property type="term" value="C:cytosol"/>
    <property type="evidence" value="ECO:0007669"/>
    <property type="project" value="TreeGrafter"/>
</dbReference>
<dbReference type="STRING" id="461836.A0A0L0D718"/>
<dbReference type="GO" id="GO:0004018">
    <property type="term" value="F:N6-(1,2-dicarboxyethyl)AMP AMP-lyase (fumarate-forming) activity"/>
    <property type="evidence" value="ECO:0007669"/>
    <property type="project" value="InterPro"/>
</dbReference>
<dbReference type="GO" id="GO:0070626">
    <property type="term" value="F:(S)-2-(5-amino-1-(5-phospho-D-ribosyl)imidazole-4-carboxamido) succinate lyase (fumarate-forming) activity"/>
    <property type="evidence" value="ECO:0007669"/>
    <property type="project" value="TreeGrafter"/>
</dbReference>
<evidence type="ECO:0000256" key="2">
    <source>
        <dbReference type="RuleBase" id="RU361172"/>
    </source>
</evidence>
<reference evidence="4 5" key="1">
    <citation type="submission" date="2010-05" db="EMBL/GenBank/DDBJ databases">
        <title>The Genome Sequence of Thecamonas trahens ATCC 50062.</title>
        <authorList>
            <consortium name="The Broad Institute Genome Sequencing Platform"/>
            <person name="Russ C."/>
            <person name="Cuomo C."/>
            <person name="Shea T."/>
            <person name="Young S.K."/>
            <person name="Zeng Q."/>
            <person name="Koehrsen M."/>
            <person name="Haas B."/>
            <person name="Borodovsky M."/>
            <person name="Guigo R."/>
            <person name="Alvarado L."/>
            <person name="Berlin A."/>
            <person name="Bochicchio J."/>
            <person name="Borenstein D."/>
            <person name="Chapman S."/>
            <person name="Chen Z."/>
            <person name="Freedman E."/>
            <person name="Gellesch M."/>
            <person name="Goldberg J."/>
            <person name="Griggs A."/>
            <person name="Gujja S."/>
            <person name="Heilman E."/>
            <person name="Heiman D."/>
            <person name="Hepburn T."/>
            <person name="Howarth C."/>
            <person name="Jen D."/>
            <person name="Larson L."/>
            <person name="Mehta T."/>
            <person name="Park D."/>
            <person name="Pearson M."/>
            <person name="Roberts A."/>
            <person name="Saif S."/>
            <person name="Shenoy N."/>
            <person name="Sisk P."/>
            <person name="Stolte C."/>
            <person name="Sykes S."/>
            <person name="Thomson T."/>
            <person name="Walk T."/>
            <person name="White J."/>
            <person name="Yandava C."/>
            <person name="Burger G."/>
            <person name="Gray M.W."/>
            <person name="Holland P.W.H."/>
            <person name="King N."/>
            <person name="Lang F.B.F."/>
            <person name="Roger A.J."/>
            <person name="Ruiz-Trillo I."/>
            <person name="Lander E."/>
            <person name="Nusbaum C."/>
        </authorList>
    </citation>
    <scope>NUCLEOTIDE SEQUENCE [LARGE SCALE GENOMIC DNA]</scope>
    <source>
        <strain evidence="4 5">ATCC 50062</strain>
    </source>
</reference>